<dbReference type="InterPro" id="IPR019489">
    <property type="entry name" value="Clp_ATPase_C"/>
</dbReference>
<dbReference type="GO" id="GO:0005759">
    <property type="term" value="C:mitochondrial matrix"/>
    <property type="evidence" value="ECO:0007669"/>
    <property type="project" value="TreeGrafter"/>
</dbReference>
<feature type="region of interest" description="Disordered" evidence="3">
    <location>
        <begin position="59"/>
        <end position="78"/>
    </location>
</feature>
<feature type="domain" description="AAA+ ATPase" evidence="4">
    <location>
        <begin position="283"/>
        <end position="436"/>
    </location>
</feature>
<dbReference type="Pfam" id="PF10431">
    <property type="entry name" value="ClpB_D2-small"/>
    <property type="match status" value="1"/>
</dbReference>
<dbReference type="STRING" id="1147741.A0A0R3S159"/>
<dbReference type="Proteomes" id="UP000050640">
    <property type="component" value="Unplaced"/>
</dbReference>
<evidence type="ECO:0000256" key="2">
    <source>
        <dbReference type="ARBA" id="ARBA00022840"/>
    </source>
</evidence>
<dbReference type="GO" id="GO:0051603">
    <property type="term" value="P:proteolysis involved in protein catabolic process"/>
    <property type="evidence" value="ECO:0007669"/>
    <property type="project" value="TreeGrafter"/>
</dbReference>
<dbReference type="FunFam" id="1.10.8.60:FF:000002">
    <property type="entry name" value="ATP-dependent Clp protease ATP-binding subunit ClpX"/>
    <property type="match status" value="1"/>
</dbReference>
<dbReference type="InterPro" id="IPR059067">
    <property type="entry name" value="Znf_ribbon_CLPX-like"/>
</dbReference>
<dbReference type="InterPro" id="IPR027417">
    <property type="entry name" value="P-loop_NTPase"/>
</dbReference>
<evidence type="ECO:0000256" key="3">
    <source>
        <dbReference type="SAM" id="MobiDB-lite"/>
    </source>
</evidence>
<dbReference type="GO" id="GO:0005524">
    <property type="term" value="F:ATP binding"/>
    <property type="evidence" value="ECO:0007669"/>
    <property type="project" value="UniProtKB-KW"/>
</dbReference>
<keyword evidence="1" id="KW-0547">Nucleotide-binding</keyword>
<proteinExistence type="predicted"/>
<name>A0A0R3S159_9BILA</name>
<keyword evidence="2" id="KW-0067">ATP-binding</keyword>
<dbReference type="Gene3D" id="3.40.50.300">
    <property type="entry name" value="P-loop containing nucleotide triphosphate hydrolases"/>
    <property type="match status" value="1"/>
</dbReference>
<organism evidence="6 7">
    <name type="scientific">Elaeophora elaphi</name>
    <dbReference type="NCBI Taxonomy" id="1147741"/>
    <lineage>
        <taxon>Eukaryota</taxon>
        <taxon>Metazoa</taxon>
        <taxon>Ecdysozoa</taxon>
        <taxon>Nematoda</taxon>
        <taxon>Chromadorea</taxon>
        <taxon>Rhabditida</taxon>
        <taxon>Spirurina</taxon>
        <taxon>Spiruromorpha</taxon>
        <taxon>Filarioidea</taxon>
        <taxon>Onchocercidae</taxon>
        <taxon>Elaeophora</taxon>
    </lineage>
</organism>
<accession>A0A0R3S159</accession>
<evidence type="ECO:0000259" key="5">
    <source>
        <dbReference type="SMART" id="SM01086"/>
    </source>
</evidence>
<protein>
    <submittedName>
        <fullName evidence="7">ATP-dependent Clp protease ATP-binding subunit clpX-like, mitochondrial</fullName>
    </submittedName>
</protein>
<evidence type="ECO:0000259" key="4">
    <source>
        <dbReference type="SMART" id="SM00382"/>
    </source>
</evidence>
<dbReference type="InterPro" id="IPR003593">
    <property type="entry name" value="AAA+_ATPase"/>
</dbReference>
<dbReference type="PANTHER" id="PTHR48102:SF7">
    <property type="entry name" value="ATP-DEPENDENT CLP PROTEASE ATP-BINDING SUBUNIT CLPX-LIKE, MITOCHONDRIAL"/>
    <property type="match status" value="1"/>
</dbReference>
<dbReference type="InterPro" id="IPR050052">
    <property type="entry name" value="ATP-dep_Clp_protease_ClpX"/>
</dbReference>
<dbReference type="NCBIfam" id="NF003745">
    <property type="entry name" value="PRK05342.1"/>
    <property type="match status" value="1"/>
</dbReference>
<keyword evidence="6" id="KW-1185">Reference proteome</keyword>
<dbReference type="Pfam" id="PF07724">
    <property type="entry name" value="AAA_2"/>
    <property type="match status" value="1"/>
</dbReference>
<feature type="domain" description="Clp ATPase C-terminal" evidence="5">
    <location>
        <begin position="499"/>
        <end position="591"/>
    </location>
</feature>
<evidence type="ECO:0000313" key="7">
    <source>
        <dbReference type="WBParaSite" id="EEL_0000838901-mRNA-1"/>
    </source>
</evidence>
<reference evidence="7" key="1">
    <citation type="submission" date="2017-02" db="UniProtKB">
        <authorList>
            <consortium name="WormBaseParasite"/>
        </authorList>
    </citation>
    <scope>IDENTIFICATION</scope>
</reference>
<dbReference type="SUPFAM" id="SSF52540">
    <property type="entry name" value="P-loop containing nucleoside triphosphate hydrolases"/>
    <property type="match status" value="1"/>
</dbReference>
<feature type="compositionally biased region" description="Low complexity" evidence="3">
    <location>
        <begin position="59"/>
        <end position="69"/>
    </location>
</feature>
<dbReference type="InterPro" id="IPR003959">
    <property type="entry name" value="ATPase_AAA_core"/>
</dbReference>
<evidence type="ECO:0000256" key="1">
    <source>
        <dbReference type="ARBA" id="ARBA00022741"/>
    </source>
</evidence>
<dbReference type="CDD" id="cd19497">
    <property type="entry name" value="RecA-like_ClpX"/>
    <property type="match status" value="1"/>
</dbReference>
<evidence type="ECO:0000313" key="6">
    <source>
        <dbReference type="Proteomes" id="UP000050640"/>
    </source>
</evidence>
<dbReference type="Pfam" id="PF26040">
    <property type="entry name" value="Zn_ribbon_CLPX_N"/>
    <property type="match status" value="1"/>
</dbReference>
<dbReference type="Gene3D" id="1.10.8.60">
    <property type="match status" value="1"/>
</dbReference>
<dbReference type="PANTHER" id="PTHR48102">
    <property type="entry name" value="ATP-DEPENDENT CLP PROTEASE ATP-BINDING SUBUNIT CLPX-LIKE, MITOCHONDRIAL-RELATED"/>
    <property type="match status" value="1"/>
</dbReference>
<dbReference type="AlphaFoldDB" id="A0A0R3S159"/>
<sequence length="601" mass="66068">MSGMAVVQSVTPAFLITKLYEVMCLMAKMVCPSSAVVVARRQCQPFLIVRTVRYITKNGGSSNDSGSGTDDCENNNSTGEHTIFRQRIPLLTAVPLTSRHLTTRWNIWRSSSSSNNRCDECGKPLKNIPSSTPNSRYLICENCRRLFSCGPLDEDDEKGSILKASDADKKPPYPKEIYSFLNKYIIGQEQAKKTLSVGVYQHYLRLYHNIENNIDSPAINNAEGNRPRTATSSSGVLYQEDYSRTGRADIRFFSETPASQPKQRIASPVFRPLPENDVSIRLEKSNILLLGPSGVGKTFITQTLARILDVPIALCDCTSMTQAGYVGEDVESVVQKLVQNAGGNVERAQQGIVFLDEIDKIAAAHNVQSHAFRDVSGEGVQHALLKLVEGTLVNVKSNRKSMTTQQDFVQVDTTDILFVASGAFTALDRIVGKRLDKKTLGLGAKSGMQRITDDDKLEEAIAKKRDDLLRQADQGDLISFGIVPELVGRFPVIVPFHSLDRGMLVRVLTEPTNSLLAQKKLEFAMDGADLSFSSDALDEIAALALERKTGARALRSIVEKVLLEAKFTVPGSDIESVHINGECVKGKADYVYTRRAQKATG</sequence>
<dbReference type="GO" id="GO:0016887">
    <property type="term" value="F:ATP hydrolysis activity"/>
    <property type="evidence" value="ECO:0007669"/>
    <property type="project" value="InterPro"/>
</dbReference>
<dbReference type="SMART" id="SM00382">
    <property type="entry name" value="AAA"/>
    <property type="match status" value="1"/>
</dbReference>
<dbReference type="WBParaSite" id="EEL_0000838901-mRNA-1">
    <property type="protein sequence ID" value="EEL_0000838901-mRNA-1"/>
    <property type="gene ID" value="EEL_0000838901"/>
</dbReference>
<dbReference type="SMART" id="SM01086">
    <property type="entry name" value="ClpB_D2-small"/>
    <property type="match status" value="1"/>
</dbReference>